<dbReference type="InterPro" id="IPR007871">
    <property type="entry name" value="Methyltransferase_TRM13"/>
</dbReference>
<dbReference type="Proteomes" id="UP000824469">
    <property type="component" value="Unassembled WGS sequence"/>
</dbReference>
<dbReference type="GO" id="GO:0008270">
    <property type="term" value="F:zinc ion binding"/>
    <property type="evidence" value="ECO:0007669"/>
    <property type="project" value="UniProtKB-KW"/>
</dbReference>
<comment type="function">
    <text evidence="1">tRNA methylase which 2'-O-methylates cytidine(4) in tRNA(Pro) and tRNA(Gly)(GCC), and adenosine(4) in tRNA(His).</text>
</comment>
<organism evidence="3 4">
    <name type="scientific">Taxus chinensis</name>
    <name type="common">Chinese yew</name>
    <name type="synonym">Taxus wallichiana var. chinensis</name>
    <dbReference type="NCBI Taxonomy" id="29808"/>
    <lineage>
        <taxon>Eukaryota</taxon>
        <taxon>Viridiplantae</taxon>
        <taxon>Streptophyta</taxon>
        <taxon>Embryophyta</taxon>
        <taxon>Tracheophyta</taxon>
        <taxon>Spermatophyta</taxon>
        <taxon>Pinopsida</taxon>
        <taxon>Pinidae</taxon>
        <taxon>Conifers II</taxon>
        <taxon>Cupressales</taxon>
        <taxon>Taxaceae</taxon>
        <taxon>Taxus</taxon>
    </lineage>
</organism>
<comment type="catalytic activity">
    <reaction evidence="1">
        <text>cytidine(4) in tRNA(Gly)(GCC) + S-adenosyl-L-methionine = 2'-O-methylcytidine(4) in tRNA(Gly)(GCC) + S-adenosyl-L-homocysteine + H(+)</text>
        <dbReference type="Rhea" id="RHEA:43192"/>
        <dbReference type="Rhea" id="RHEA-COMP:10399"/>
        <dbReference type="Rhea" id="RHEA-COMP:10400"/>
        <dbReference type="ChEBI" id="CHEBI:15378"/>
        <dbReference type="ChEBI" id="CHEBI:57856"/>
        <dbReference type="ChEBI" id="CHEBI:59789"/>
        <dbReference type="ChEBI" id="CHEBI:74495"/>
        <dbReference type="ChEBI" id="CHEBI:82748"/>
        <dbReference type="EC" id="2.1.1.225"/>
    </reaction>
</comment>
<keyword evidence="1" id="KW-0808">Transferase</keyword>
<evidence type="ECO:0000313" key="3">
    <source>
        <dbReference type="EMBL" id="KAH9290713.1"/>
    </source>
</evidence>
<dbReference type="EC" id="2.1.1.225" evidence="1"/>
<comment type="catalytic activity">
    <reaction evidence="1">
        <text>cytidine(4) in tRNA(Pro) + S-adenosyl-L-methionine = 2'-O-methylcytidine(4) in tRNA(Pro) + S-adenosyl-L-homocysteine + H(+)</text>
        <dbReference type="Rhea" id="RHEA:32767"/>
        <dbReference type="Rhea" id="RHEA-COMP:10397"/>
        <dbReference type="Rhea" id="RHEA-COMP:10398"/>
        <dbReference type="ChEBI" id="CHEBI:15378"/>
        <dbReference type="ChEBI" id="CHEBI:57856"/>
        <dbReference type="ChEBI" id="CHEBI:59789"/>
        <dbReference type="ChEBI" id="CHEBI:74495"/>
        <dbReference type="ChEBI" id="CHEBI:82748"/>
        <dbReference type="EC" id="2.1.1.225"/>
    </reaction>
</comment>
<keyword evidence="1" id="KW-0949">S-adenosyl-L-methionine</keyword>
<protein>
    <recommendedName>
        <fullName evidence="1">tRNA:m(4)X modification enzyme TRM13</fullName>
        <ecNumber evidence="1">2.1.1.225</ecNumber>
    </recommendedName>
</protein>
<feature type="non-terminal residue" evidence="3">
    <location>
        <position position="469"/>
    </location>
</feature>
<evidence type="ECO:0000313" key="4">
    <source>
        <dbReference type="Proteomes" id="UP000824469"/>
    </source>
</evidence>
<dbReference type="GO" id="GO:0106050">
    <property type="term" value="F:tRNA 2'-O-methyltransferase activity"/>
    <property type="evidence" value="ECO:0007669"/>
    <property type="project" value="UniProtKB-UniRule"/>
</dbReference>
<evidence type="ECO:0000256" key="1">
    <source>
        <dbReference type="RuleBase" id="RU367103"/>
    </source>
</evidence>
<dbReference type="SUPFAM" id="SSF53335">
    <property type="entry name" value="S-adenosyl-L-methionine-dependent methyltransferases"/>
    <property type="match status" value="1"/>
</dbReference>
<keyword evidence="1" id="KW-0819">tRNA processing</keyword>
<comment type="catalytic activity">
    <reaction evidence="1">
        <text>adenosine(4) in tRNA(His) + S-adenosyl-L-methionine = 2'-O-methyladenosine(4) in tRNA(His) + S-adenosyl-L-homocysteine + H(+)</text>
        <dbReference type="Rhea" id="RHEA:43196"/>
        <dbReference type="Rhea" id="RHEA-COMP:10401"/>
        <dbReference type="Rhea" id="RHEA-COMP:10402"/>
        <dbReference type="ChEBI" id="CHEBI:15378"/>
        <dbReference type="ChEBI" id="CHEBI:57856"/>
        <dbReference type="ChEBI" id="CHEBI:59789"/>
        <dbReference type="ChEBI" id="CHEBI:74411"/>
        <dbReference type="ChEBI" id="CHEBI:74477"/>
        <dbReference type="EC" id="2.1.1.225"/>
    </reaction>
</comment>
<dbReference type="Pfam" id="PF05206">
    <property type="entry name" value="TRM13"/>
    <property type="match status" value="1"/>
</dbReference>
<dbReference type="InterPro" id="IPR039044">
    <property type="entry name" value="Trm13"/>
</dbReference>
<keyword evidence="1" id="KW-0479">Metal-binding</keyword>
<dbReference type="InterPro" id="IPR029063">
    <property type="entry name" value="SAM-dependent_MTases_sf"/>
</dbReference>
<proteinExistence type="inferred from homology"/>
<feature type="non-terminal residue" evidence="3">
    <location>
        <position position="1"/>
    </location>
</feature>
<dbReference type="PANTHER" id="PTHR12998">
    <property type="entry name" value="TRNA:M(4)X MODIFICATION ENZYME TRM13 HOMOLOG"/>
    <property type="match status" value="1"/>
</dbReference>
<keyword evidence="4" id="KW-1185">Reference proteome</keyword>
<keyword evidence="1" id="KW-0862">Zinc</keyword>
<keyword evidence="1" id="KW-0863">Zinc-finger</keyword>
<name>A0AA38C1D3_TAXCH</name>
<evidence type="ECO:0000259" key="2">
    <source>
        <dbReference type="Pfam" id="PF05206"/>
    </source>
</evidence>
<reference evidence="3 4" key="1">
    <citation type="journal article" date="2021" name="Nat. Plants">
        <title>The Taxus genome provides insights into paclitaxel biosynthesis.</title>
        <authorList>
            <person name="Xiong X."/>
            <person name="Gou J."/>
            <person name="Liao Q."/>
            <person name="Li Y."/>
            <person name="Zhou Q."/>
            <person name="Bi G."/>
            <person name="Li C."/>
            <person name="Du R."/>
            <person name="Wang X."/>
            <person name="Sun T."/>
            <person name="Guo L."/>
            <person name="Liang H."/>
            <person name="Lu P."/>
            <person name="Wu Y."/>
            <person name="Zhang Z."/>
            <person name="Ro D.K."/>
            <person name="Shang Y."/>
            <person name="Huang S."/>
            <person name="Yan J."/>
        </authorList>
    </citation>
    <scope>NUCLEOTIDE SEQUENCE [LARGE SCALE GENOMIC DNA]</scope>
    <source>
        <strain evidence="3">Ta-2019</strain>
    </source>
</reference>
<dbReference type="PANTHER" id="PTHR12998:SF0">
    <property type="entry name" value="TRNA:M(4)X MODIFICATION ENZYME TRM13 HOMOLOG"/>
    <property type="match status" value="1"/>
</dbReference>
<comment type="similarity">
    <text evidence="1">Belongs to the methyltransferase TRM13 family.</text>
</comment>
<keyword evidence="1" id="KW-0489">Methyltransferase</keyword>
<dbReference type="GO" id="GO:0030488">
    <property type="term" value="P:tRNA methylation"/>
    <property type="evidence" value="ECO:0007669"/>
    <property type="project" value="InterPro"/>
</dbReference>
<dbReference type="AlphaFoldDB" id="A0AA38C1D3"/>
<dbReference type="OMA" id="HRCSWRS"/>
<comment type="caution">
    <text evidence="3">The sequence shown here is derived from an EMBL/GenBank/DDBJ whole genome shotgun (WGS) entry which is preliminary data.</text>
</comment>
<feature type="domain" description="Methyltransferase TRM13" evidence="2">
    <location>
        <begin position="168"/>
        <end position="464"/>
    </location>
</feature>
<accession>A0AA38C1D3</accession>
<sequence length="469" mass="52814">VDIAVHIKKCPLVKQIKALKSKPYYEEGINSGSDREDDSNFRSLSCIHGKCTRPREVEGIWTSEIGDKAPVEGNKAMDKGECKQQAMQNNSSSFVYADTDATQNMKRKAIFAMSGHEFYALVDKIESAHSVMCQNNIHNSYLQPDACDKWLNAGLDRRLPFQEKHAIQQASILGNLEMMGIIRRPKSILEMINHSESREGNRKREERKGIESQVKVIEFGAGRGYLTHMLSDCYGIKDIVLVERRSYKFKADRTLRQAEGVNLERLRIDIKDLNLEAVESLKGFHYAAVGKHLCGPATDLALRCCFHGKNSTDNVSEDVKTRGSCPCIKGLAIATCCHHLCQWKSYVNKSFFLNLGFTREEFCAITWLTSWALDGEHCSEHSDDMDLQADLSVCDTVEAPANVYDEMGDIIRCLKPAGRAMLGMKCKEILDTGRLVWLREQGLNAKLVNYVPARVSPENRLLLARKDGK</sequence>
<dbReference type="EMBL" id="JAHRHJ020003813">
    <property type="protein sequence ID" value="KAH9290713.1"/>
    <property type="molecule type" value="Genomic_DNA"/>
</dbReference>
<gene>
    <name evidence="3" type="ORF">KI387_034830</name>
</gene>